<evidence type="ECO:0000256" key="7">
    <source>
        <dbReference type="ARBA" id="ARBA00022597"/>
    </source>
</evidence>
<keyword evidence="9" id="KW-0677">Repeat</keyword>
<feature type="transmembrane region" description="Helical" evidence="13">
    <location>
        <begin position="6"/>
        <end position="30"/>
    </location>
</feature>
<dbReference type="Pfam" id="PF03083">
    <property type="entry name" value="MtN3_slv"/>
    <property type="match status" value="2"/>
</dbReference>
<dbReference type="PANTHER" id="PTHR10791:SF112">
    <property type="entry name" value="SUGAR TRANSPORTER SWEET1"/>
    <property type="match status" value="1"/>
</dbReference>
<evidence type="ECO:0000313" key="15">
    <source>
        <dbReference type="Proteomes" id="UP000827092"/>
    </source>
</evidence>
<evidence type="ECO:0000256" key="8">
    <source>
        <dbReference type="ARBA" id="ARBA00022692"/>
    </source>
</evidence>
<evidence type="ECO:0000256" key="12">
    <source>
        <dbReference type="ARBA" id="ARBA00023136"/>
    </source>
</evidence>
<sequence length="215" mass="23185">MDLIWLVGNFALVCTVASNFTGIPICLGFFKNGSTSNISVVPFLAGVTCSSLWLMYGILLGDGTMKAVNSICVLLQISYAISYFINTYSKERAQRLISIVAAFLLAVYAYGFHIADEPTAKITFGYLASLGSIAAFGSPLVSLGEVIRSKSSETLPFTVIFSSFIVGSSWFYYGILVENSFIQVPNLIGAILSAIQLGLIAIYPSKKSKEYSKAD</sequence>
<evidence type="ECO:0000256" key="13">
    <source>
        <dbReference type="SAM" id="Phobius"/>
    </source>
</evidence>
<feature type="transmembrane region" description="Helical" evidence="13">
    <location>
        <begin position="155"/>
        <end position="175"/>
    </location>
</feature>
<protein>
    <recommendedName>
        <fullName evidence="4">Sugar transporter SWEET1</fullName>
    </recommendedName>
</protein>
<keyword evidence="5" id="KW-0813">Transport</keyword>
<dbReference type="GO" id="GO:0051119">
    <property type="term" value="F:sugar transmembrane transporter activity"/>
    <property type="evidence" value="ECO:0007669"/>
    <property type="project" value="InterPro"/>
</dbReference>
<keyword evidence="15" id="KW-1185">Reference proteome</keyword>
<proteinExistence type="inferred from homology"/>
<comment type="caution">
    <text evidence="14">The sequence shown here is derived from an EMBL/GenBank/DDBJ whole genome shotgun (WGS) entry which is preliminary data.</text>
</comment>
<evidence type="ECO:0000256" key="3">
    <source>
        <dbReference type="ARBA" id="ARBA00007809"/>
    </source>
</evidence>
<comment type="subcellular location">
    <subcellularLocation>
        <location evidence="1">Cell membrane</location>
        <topology evidence="1">Multi-pass membrane protein</topology>
    </subcellularLocation>
    <subcellularLocation>
        <location evidence="2">Golgi apparatus membrane</location>
        <topology evidence="2">Multi-pass membrane protein</topology>
    </subcellularLocation>
</comment>
<keyword evidence="11" id="KW-0333">Golgi apparatus</keyword>
<keyword evidence="7" id="KW-0762">Sugar transport</keyword>
<dbReference type="GO" id="GO:0000139">
    <property type="term" value="C:Golgi membrane"/>
    <property type="evidence" value="ECO:0007669"/>
    <property type="project" value="UniProtKB-SubCell"/>
</dbReference>
<keyword evidence="12 13" id="KW-0472">Membrane</keyword>
<keyword evidence="8 13" id="KW-0812">Transmembrane</keyword>
<feature type="transmembrane region" description="Helical" evidence="13">
    <location>
        <begin position="96"/>
        <end position="112"/>
    </location>
</feature>
<dbReference type="PANTHER" id="PTHR10791">
    <property type="entry name" value="RAG1-ACTIVATING PROTEIN 1"/>
    <property type="match status" value="1"/>
</dbReference>
<accession>A0AAV6U417</accession>
<dbReference type="InterPro" id="IPR004316">
    <property type="entry name" value="SWEET_rpt"/>
</dbReference>
<reference evidence="14 15" key="1">
    <citation type="journal article" date="2022" name="Nat. Ecol. Evol.">
        <title>A masculinizing supergene underlies an exaggerated male reproductive morph in a spider.</title>
        <authorList>
            <person name="Hendrickx F."/>
            <person name="De Corte Z."/>
            <person name="Sonet G."/>
            <person name="Van Belleghem S.M."/>
            <person name="Kostlbacher S."/>
            <person name="Vangestel C."/>
        </authorList>
    </citation>
    <scope>NUCLEOTIDE SEQUENCE [LARGE SCALE GENOMIC DNA]</scope>
    <source>
        <strain evidence="14">W744_W776</strain>
    </source>
</reference>
<feature type="transmembrane region" description="Helical" evidence="13">
    <location>
        <begin position="124"/>
        <end position="143"/>
    </location>
</feature>
<evidence type="ECO:0000256" key="11">
    <source>
        <dbReference type="ARBA" id="ARBA00023034"/>
    </source>
</evidence>
<dbReference type="Gene3D" id="1.20.1280.290">
    <property type="match status" value="2"/>
</dbReference>
<dbReference type="FunFam" id="1.20.1280.290:FF:000004">
    <property type="entry name" value="Sugar transporter SWEET"/>
    <property type="match status" value="1"/>
</dbReference>
<evidence type="ECO:0000256" key="2">
    <source>
        <dbReference type="ARBA" id="ARBA00004653"/>
    </source>
</evidence>
<keyword evidence="10 13" id="KW-1133">Transmembrane helix</keyword>
<evidence type="ECO:0000256" key="10">
    <source>
        <dbReference type="ARBA" id="ARBA00022989"/>
    </source>
</evidence>
<feature type="transmembrane region" description="Helical" evidence="13">
    <location>
        <begin position="42"/>
        <end position="61"/>
    </location>
</feature>
<dbReference type="InterPro" id="IPR047664">
    <property type="entry name" value="SWEET"/>
</dbReference>
<evidence type="ECO:0000256" key="5">
    <source>
        <dbReference type="ARBA" id="ARBA00022448"/>
    </source>
</evidence>
<evidence type="ECO:0000256" key="4">
    <source>
        <dbReference type="ARBA" id="ARBA00021741"/>
    </source>
</evidence>
<organism evidence="14 15">
    <name type="scientific">Oedothorax gibbosus</name>
    <dbReference type="NCBI Taxonomy" id="931172"/>
    <lineage>
        <taxon>Eukaryota</taxon>
        <taxon>Metazoa</taxon>
        <taxon>Ecdysozoa</taxon>
        <taxon>Arthropoda</taxon>
        <taxon>Chelicerata</taxon>
        <taxon>Arachnida</taxon>
        <taxon>Araneae</taxon>
        <taxon>Araneomorphae</taxon>
        <taxon>Entelegynae</taxon>
        <taxon>Araneoidea</taxon>
        <taxon>Linyphiidae</taxon>
        <taxon>Erigoninae</taxon>
        <taxon>Oedothorax</taxon>
    </lineage>
</organism>
<keyword evidence="6" id="KW-1003">Cell membrane</keyword>
<gene>
    <name evidence="14" type="ORF">JTE90_011623</name>
</gene>
<dbReference type="EMBL" id="JAFNEN010000675">
    <property type="protein sequence ID" value="KAG8178697.1"/>
    <property type="molecule type" value="Genomic_DNA"/>
</dbReference>
<evidence type="ECO:0000256" key="6">
    <source>
        <dbReference type="ARBA" id="ARBA00022475"/>
    </source>
</evidence>
<feature type="transmembrane region" description="Helical" evidence="13">
    <location>
        <begin position="181"/>
        <end position="203"/>
    </location>
</feature>
<dbReference type="Proteomes" id="UP000827092">
    <property type="component" value="Unassembled WGS sequence"/>
</dbReference>
<evidence type="ECO:0000256" key="9">
    <source>
        <dbReference type="ARBA" id="ARBA00022737"/>
    </source>
</evidence>
<dbReference type="AlphaFoldDB" id="A0AAV6U417"/>
<feature type="transmembrane region" description="Helical" evidence="13">
    <location>
        <begin position="67"/>
        <end position="84"/>
    </location>
</feature>
<comment type="similarity">
    <text evidence="3">Belongs to the SWEET sugar transporter family.</text>
</comment>
<dbReference type="GO" id="GO:0005886">
    <property type="term" value="C:plasma membrane"/>
    <property type="evidence" value="ECO:0007669"/>
    <property type="project" value="UniProtKB-SubCell"/>
</dbReference>
<evidence type="ECO:0000313" key="14">
    <source>
        <dbReference type="EMBL" id="KAG8178697.1"/>
    </source>
</evidence>
<evidence type="ECO:0000256" key="1">
    <source>
        <dbReference type="ARBA" id="ARBA00004651"/>
    </source>
</evidence>
<name>A0AAV6U417_9ARAC</name>